<name>A0ABT9GX50_9GAMM</name>
<dbReference type="EMBL" id="JAUZVZ010000006">
    <property type="protein sequence ID" value="MDP4535641.1"/>
    <property type="molecule type" value="Genomic_DNA"/>
</dbReference>
<evidence type="ECO:0008006" key="3">
    <source>
        <dbReference type="Google" id="ProtNLM"/>
    </source>
</evidence>
<evidence type="ECO:0000313" key="2">
    <source>
        <dbReference type="Proteomes" id="UP001231616"/>
    </source>
</evidence>
<comment type="caution">
    <text evidence="1">The sequence shown here is derived from an EMBL/GenBank/DDBJ whole genome shotgun (WGS) entry which is preliminary data.</text>
</comment>
<gene>
    <name evidence="1" type="ORF">Q3O60_05540</name>
</gene>
<keyword evidence="2" id="KW-1185">Reference proteome</keyword>
<evidence type="ECO:0000313" key="1">
    <source>
        <dbReference type="EMBL" id="MDP4535641.1"/>
    </source>
</evidence>
<organism evidence="1 2">
    <name type="scientific">Alkalimonas collagenimarina</name>
    <dbReference type="NCBI Taxonomy" id="400390"/>
    <lineage>
        <taxon>Bacteria</taxon>
        <taxon>Pseudomonadati</taxon>
        <taxon>Pseudomonadota</taxon>
        <taxon>Gammaproteobacteria</taxon>
        <taxon>Alkalimonas</taxon>
    </lineage>
</organism>
<proteinExistence type="predicted"/>
<dbReference type="Proteomes" id="UP001231616">
    <property type="component" value="Unassembled WGS sequence"/>
</dbReference>
<sequence length="172" mass="19687">MSKNKFLALFLVFCFLPLILAKLALHFDWFEGGTVSQGEWLQEEVFALPALEAHEKVWRLAVVPAGTCDELCEQGLYLVQQMFIGLGRKQAQVQPLLASAEPITELKQRFPVFTWQQATNHSEIDNYIVIIDVQGLVLLRYPLSSDELSQADIARHIRSDLLKLMNYDRIRV</sequence>
<dbReference type="RefSeq" id="WP_305892907.1">
    <property type="nucleotide sequence ID" value="NZ_JAUZVZ010000006.1"/>
</dbReference>
<reference evidence="1 2" key="1">
    <citation type="submission" date="2023-08" db="EMBL/GenBank/DDBJ databases">
        <authorList>
            <person name="Joshi A."/>
            <person name="Thite S."/>
        </authorList>
    </citation>
    <scope>NUCLEOTIDE SEQUENCE [LARGE SCALE GENOMIC DNA]</scope>
    <source>
        <strain evidence="1 2">AC40</strain>
    </source>
</reference>
<accession>A0ABT9GX50</accession>
<protein>
    <recommendedName>
        <fullName evidence="3">Transmembrane cytochrome oxidase associated protein</fullName>
    </recommendedName>
</protein>